<name>A0A0F9XIJ7_TRIHA</name>
<dbReference type="EMBL" id="JOKZ01000262">
    <property type="protein sequence ID" value="KKP00303.1"/>
    <property type="molecule type" value="Genomic_DNA"/>
</dbReference>
<reference evidence="3" key="1">
    <citation type="journal article" date="2015" name="Genome Announc.">
        <title>Draft whole-genome sequence of the biocontrol agent Trichoderma harzianum T6776.</title>
        <authorList>
            <person name="Baroncelli R."/>
            <person name="Piaggeschi G."/>
            <person name="Fiorini L."/>
            <person name="Bertolini E."/>
            <person name="Zapparata A."/>
            <person name="Pe M.E."/>
            <person name="Sarrocco S."/>
            <person name="Vannacci G."/>
        </authorList>
    </citation>
    <scope>NUCLEOTIDE SEQUENCE [LARGE SCALE GENOMIC DNA]</scope>
    <source>
        <strain evidence="3">T6776</strain>
    </source>
</reference>
<evidence type="ECO:0000256" key="1">
    <source>
        <dbReference type="SAM" id="MobiDB-lite"/>
    </source>
</evidence>
<feature type="region of interest" description="Disordered" evidence="1">
    <location>
        <begin position="1"/>
        <end position="26"/>
    </location>
</feature>
<sequence length="862" mass="99675">MDGESLDRQASALDSKPGDDMDLDDTESVMTDLSTDEFTTDLTTDFRDAMNHIWMPKPFLSFNTMTDFPGGVSIEGFDDIKIPLEEAQVRQIMAYHEDAVMEDEDDGTVLLELFPDQFTLDDPIWPNIIQGCVDHVARSRNITTPLMAEPWSMKLLKYGHKFDQEELFTVNGCLGSMTIILPPRHEGGGLRVKNRETEELVFVSNQTAQSFSMEDSSIKSRLVKPIYMWALLCAVDPHPDAPDIELRPLRHTLRRWLAKDRGSRSQGVIYSPLKGEYDNMESISKRRLILEDLHRAVVIVPRDTIPSFFHGKKSLDVVESLWVNYARACLKENCTPSTVVVFKQICNFMMARTAENTDGHWADLKMVPQHLLDVLEALCVTKSYTWFSRFGLHYARDMPKHTFSRLGERRDIARLDGEESYKDIEAVKDKIGLERQPAAILGFLHKVIYYGRAGYLPQEEALEYSLDVAISLIASTDFTQWRGITEDHYFKKDEEHVLSYVDYFDDEDSDLEDWLYRRNSEPRLSDQDTREKRWQKIQHESYLHDDYDDHEYRYADAYRNCLYVDKGPLEKSRETLDEKRYKELYGYRCCATYTPYEFDTLWVPLAKEFIPYVHTFGELIYTARQSLVSGLLSAILKAYVNTWVGQYPKRPSLVREGVHCSCPDCKGLNVFLANPSLRAGRFKADQTRVQHILGEMTRANVDFKSDMVEDAGSITLTVVKTMRLFTQTRRQWGYRRYHATREVAKFGQTGLEFIFGTEWMSFMSMGHLGGVGFDNLEIRTLLRMKTKRTHNFIPEKSANMFFRGLPRLPKASQAGHPTRKRQSSWEMNLPANYPLYDFEFGSDIYDDEDDDSVNSGYSSLML</sequence>
<evidence type="ECO:0000313" key="3">
    <source>
        <dbReference type="Proteomes" id="UP000034112"/>
    </source>
</evidence>
<dbReference type="OrthoDB" id="27483at2759"/>
<evidence type="ECO:0000313" key="2">
    <source>
        <dbReference type="EMBL" id="KKP00303.1"/>
    </source>
</evidence>
<protein>
    <submittedName>
        <fullName evidence="2">Uncharacterized protein</fullName>
    </submittedName>
</protein>
<organism evidence="2 3">
    <name type="scientific">Trichoderma harzianum</name>
    <name type="common">Hypocrea lixii</name>
    <dbReference type="NCBI Taxonomy" id="5544"/>
    <lineage>
        <taxon>Eukaryota</taxon>
        <taxon>Fungi</taxon>
        <taxon>Dikarya</taxon>
        <taxon>Ascomycota</taxon>
        <taxon>Pezizomycotina</taxon>
        <taxon>Sordariomycetes</taxon>
        <taxon>Hypocreomycetidae</taxon>
        <taxon>Hypocreales</taxon>
        <taxon>Hypocreaceae</taxon>
        <taxon>Trichoderma</taxon>
    </lineage>
</organism>
<comment type="caution">
    <text evidence="2">The sequence shown here is derived from an EMBL/GenBank/DDBJ whole genome shotgun (WGS) entry which is preliminary data.</text>
</comment>
<dbReference type="Proteomes" id="UP000034112">
    <property type="component" value="Unassembled WGS sequence"/>
</dbReference>
<accession>A0A0F9XIJ7</accession>
<dbReference type="OMA" id="PTACLHT"/>
<proteinExistence type="predicted"/>
<dbReference type="AlphaFoldDB" id="A0A0F9XIJ7"/>
<gene>
    <name evidence="2" type="ORF">THAR02_07597</name>
</gene>